<protein>
    <submittedName>
        <fullName evidence="1">Uncharacterized protein</fullName>
    </submittedName>
</protein>
<comment type="caution">
    <text evidence="1">The sequence shown here is derived from an EMBL/GenBank/DDBJ whole genome shotgun (WGS) entry which is preliminary data.</text>
</comment>
<keyword evidence="2" id="KW-1185">Reference proteome</keyword>
<proteinExistence type="predicted"/>
<name>A0ABV0SS48_9TELE</name>
<evidence type="ECO:0000313" key="2">
    <source>
        <dbReference type="Proteomes" id="UP001482620"/>
    </source>
</evidence>
<dbReference type="EMBL" id="JAHRIQ010006649">
    <property type="protein sequence ID" value="MEQ2223291.1"/>
    <property type="molecule type" value="Genomic_DNA"/>
</dbReference>
<sequence length="111" mass="12823">MFMDCGRKPEYLERTHMQTPCRKTPDWGSNPGPSFYEATVLPAAPPHSPHWKQNLLFYWVGSRSRCFGSFVIAVTTGLFLDSYLQIYPNISVVQNKSIMRAVKMFAIWIFD</sequence>
<accession>A0ABV0SS48</accession>
<organism evidence="1 2">
    <name type="scientific">Ilyodon furcidens</name>
    <name type="common">goldbreast splitfin</name>
    <dbReference type="NCBI Taxonomy" id="33524"/>
    <lineage>
        <taxon>Eukaryota</taxon>
        <taxon>Metazoa</taxon>
        <taxon>Chordata</taxon>
        <taxon>Craniata</taxon>
        <taxon>Vertebrata</taxon>
        <taxon>Euteleostomi</taxon>
        <taxon>Actinopterygii</taxon>
        <taxon>Neopterygii</taxon>
        <taxon>Teleostei</taxon>
        <taxon>Neoteleostei</taxon>
        <taxon>Acanthomorphata</taxon>
        <taxon>Ovalentaria</taxon>
        <taxon>Atherinomorphae</taxon>
        <taxon>Cyprinodontiformes</taxon>
        <taxon>Goodeidae</taxon>
        <taxon>Ilyodon</taxon>
    </lineage>
</organism>
<dbReference type="Proteomes" id="UP001482620">
    <property type="component" value="Unassembled WGS sequence"/>
</dbReference>
<gene>
    <name evidence="1" type="ORF">ILYODFUR_035267</name>
</gene>
<evidence type="ECO:0000313" key="1">
    <source>
        <dbReference type="EMBL" id="MEQ2223291.1"/>
    </source>
</evidence>
<reference evidence="1 2" key="1">
    <citation type="submission" date="2021-06" db="EMBL/GenBank/DDBJ databases">
        <authorList>
            <person name="Palmer J.M."/>
        </authorList>
    </citation>
    <scope>NUCLEOTIDE SEQUENCE [LARGE SCALE GENOMIC DNA]</scope>
    <source>
        <strain evidence="2">if_2019</strain>
        <tissue evidence="1">Muscle</tissue>
    </source>
</reference>